<dbReference type="Proteomes" id="UP000481153">
    <property type="component" value="Unassembled WGS sequence"/>
</dbReference>
<organism evidence="3 4">
    <name type="scientific">Aphanomyces euteiches</name>
    <dbReference type="NCBI Taxonomy" id="100861"/>
    <lineage>
        <taxon>Eukaryota</taxon>
        <taxon>Sar</taxon>
        <taxon>Stramenopiles</taxon>
        <taxon>Oomycota</taxon>
        <taxon>Saprolegniomycetes</taxon>
        <taxon>Saprolegniales</taxon>
        <taxon>Verrucalvaceae</taxon>
        <taxon>Aphanomyces</taxon>
    </lineage>
</organism>
<evidence type="ECO:0000256" key="2">
    <source>
        <dbReference type="SAM" id="MobiDB-lite"/>
    </source>
</evidence>
<keyword evidence="4" id="KW-1185">Reference proteome</keyword>
<comment type="caution">
    <text evidence="3">The sequence shown here is derived from an EMBL/GenBank/DDBJ whole genome shotgun (WGS) entry which is preliminary data.</text>
</comment>
<protein>
    <submittedName>
        <fullName evidence="3">Uncharacterized protein</fullName>
    </submittedName>
</protein>
<feature type="compositionally biased region" description="Polar residues" evidence="2">
    <location>
        <begin position="68"/>
        <end position="93"/>
    </location>
</feature>
<feature type="region of interest" description="Disordered" evidence="2">
    <location>
        <begin position="58"/>
        <end position="122"/>
    </location>
</feature>
<evidence type="ECO:0000256" key="1">
    <source>
        <dbReference type="SAM" id="Coils"/>
    </source>
</evidence>
<dbReference type="AlphaFoldDB" id="A0A6G0W7T1"/>
<accession>A0A6G0W7T1</accession>
<keyword evidence="1" id="KW-0175">Coiled coil</keyword>
<feature type="coiled-coil region" evidence="1">
    <location>
        <begin position="15"/>
        <end position="49"/>
    </location>
</feature>
<proteinExistence type="predicted"/>
<gene>
    <name evidence="3" type="ORF">Ae201684_017835</name>
</gene>
<dbReference type="EMBL" id="VJMJ01000313">
    <property type="protein sequence ID" value="KAF0723218.1"/>
    <property type="molecule type" value="Genomic_DNA"/>
</dbReference>
<name>A0A6G0W7T1_9STRA</name>
<sequence>MGLVILQRWWRRYLMARYLRKVRELEAQQAVLREKMEKLEARMRAIDALHSHKLCLDPARSTSDSRHSMASTKLQQEQQPETATSKNRLTKAQSAPPAMQIQPVKIQSPTMRSEQHPPTSPPRYQEAIAVVEKSLVAAIRLANTTFTSKSNAPISVNQTFQQTMQRHLTEMHTNLVAAMQAYDSPDWTTIDNFDEPLPYTLGSLPWKRLMDDWSQGDSARVGELTRWLALALNPDFKETLRPIELECMQPVVLEGFLRLIVPALMQHKDVVVQTKPIQATLLRLQVKPSRP</sequence>
<reference evidence="3 4" key="1">
    <citation type="submission" date="2019-07" db="EMBL/GenBank/DDBJ databases">
        <title>Genomics analysis of Aphanomyces spp. identifies a new class of oomycete effector associated with host adaptation.</title>
        <authorList>
            <person name="Gaulin E."/>
        </authorList>
    </citation>
    <scope>NUCLEOTIDE SEQUENCE [LARGE SCALE GENOMIC DNA]</scope>
    <source>
        <strain evidence="3 4">ATCC 201684</strain>
    </source>
</reference>
<evidence type="ECO:0000313" key="4">
    <source>
        <dbReference type="Proteomes" id="UP000481153"/>
    </source>
</evidence>
<evidence type="ECO:0000313" key="3">
    <source>
        <dbReference type="EMBL" id="KAF0723218.1"/>
    </source>
</evidence>
<dbReference type="VEuPathDB" id="FungiDB:AeMF1_009489"/>